<proteinExistence type="predicted"/>
<evidence type="ECO:0000259" key="3">
    <source>
        <dbReference type="PROSITE" id="PS50222"/>
    </source>
</evidence>
<evidence type="ECO:0000256" key="2">
    <source>
        <dbReference type="ARBA" id="ARBA00022837"/>
    </source>
</evidence>
<dbReference type="PANTHER" id="PTHR23048">
    <property type="entry name" value="MYOSIN LIGHT CHAIN 1, 3"/>
    <property type="match status" value="1"/>
</dbReference>
<feature type="domain" description="EF-hand" evidence="3">
    <location>
        <begin position="15"/>
        <end position="50"/>
    </location>
</feature>
<dbReference type="Pfam" id="PF13499">
    <property type="entry name" value="EF-hand_7"/>
    <property type="match status" value="1"/>
</dbReference>
<dbReference type="InParanoid" id="K1Q5N9"/>
<dbReference type="PROSITE" id="PS50222">
    <property type="entry name" value="EF_HAND_2"/>
    <property type="match status" value="3"/>
</dbReference>
<dbReference type="CDD" id="cd00051">
    <property type="entry name" value="EFh"/>
    <property type="match status" value="2"/>
</dbReference>
<dbReference type="GO" id="GO:0005509">
    <property type="term" value="F:calcium ion binding"/>
    <property type="evidence" value="ECO:0007669"/>
    <property type="project" value="InterPro"/>
</dbReference>
<sequence length="143" mass="16024">MARRTSDNEDALTEDQVEEFREAFSLFDKDGSGNISGGELASVMRSLGQNPTMAELEELINEVDQDGNGEIDFNEFLQMMSKKMKETDTEDEIREAFRVFDDSGTGSISSNQLFLILTTMGDKPRLTDEEAKEATVHRVTSKL</sequence>
<gene>
    <name evidence="4" type="ORF">CGI_10011295</name>
</gene>
<dbReference type="FunFam" id="1.10.238.10:FF:000178">
    <property type="entry name" value="Calmodulin-2 A"/>
    <property type="match status" value="1"/>
</dbReference>
<dbReference type="Gene3D" id="1.10.238.10">
    <property type="entry name" value="EF-hand"/>
    <property type="match status" value="2"/>
</dbReference>
<evidence type="ECO:0000313" key="4">
    <source>
        <dbReference type="EMBL" id="EKC24245.1"/>
    </source>
</evidence>
<dbReference type="SUPFAM" id="SSF47473">
    <property type="entry name" value="EF-hand"/>
    <property type="match status" value="1"/>
</dbReference>
<keyword evidence="2" id="KW-0106">Calcium</keyword>
<dbReference type="HOGENOM" id="CLU_061288_2_0_1"/>
<feature type="domain" description="EF-hand" evidence="3">
    <location>
        <begin position="88"/>
        <end position="123"/>
    </location>
</feature>
<dbReference type="GO" id="GO:0016460">
    <property type="term" value="C:myosin II complex"/>
    <property type="evidence" value="ECO:0007669"/>
    <property type="project" value="TreeGrafter"/>
</dbReference>
<dbReference type="InterPro" id="IPR002048">
    <property type="entry name" value="EF_hand_dom"/>
</dbReference>
<dbReference type="AlphaFoldDB" id="K1Q5N9"/>
<dbReference type="SMART" id="SM00054">
    <property type="entry name" value="EFh"/>
    <property type="match status" value="3"/>
</dbReference>
<dbReference type="Pfam" id="PF13405">
    <property type="entry name" value="EF-hand_6"/>
    <property type="match status" value="1"/>
</dbReference>
<name>K1Q5N9_MAGGI</name>
<dbReference type="PROSITE" id="PS00018">
    <property type="entry name" value="EF_HAND_1"/>
    <property type="match status" value="2"/>
</dbReference>
<feature type="domain" description="EF-hand" evidence="3">
    <location>
        <begin position="51"/>
        <end position="86"/>
    </location>
</feature>
<dbReference type="InterPro" id="IPR018247">
    <property type="entry name" value="EF_Hand_1_Ca_BS"/>
</dbReference>
<organism evidence="4">
    <name type="scientific">Magallana gigas</name>
    <name type="common">Pacific oyster</name>
    <name type="synonym">Crassostrea gigas</name>
    <dbReference type="NCBI Taxonomy" id="29159"/>
    <lineage>
        <taxon>Eukaryota</taxon>
        <taxon>Metazoa</taxon>
        <taxon>Spiralia</taxon>
        <taxon>Lophotrochozoa</taxon>
        <taxon>Mollusca</taxon>
        <taxon>Bivalvia</taxon>
        <taxon>Autobranchia</taxon>
        <taxon>Pteriomorphia</taxon>
        <taxon>Ostreida</taxon>
        <taxon>Ostreoidea</taxon>
        <taxon>Ostreidae</taxon>
        <taxon>Magallana</taxon>
    </lineage>
</organism>
<dbReference type="PANTHER" id="PTHR23048:SF45">
    <property type="entry name" value="CALMODULIN LIKE 4"/>
    <property type="match status" value="1"/>
</dbReference>
<protein>
    <submittedName>
        <fullName evidence="4">Calmodulin</fullName>
    </submittedName>
</protein>
<dbReference type="InterPro" id="IPR050230">
    <property type="entry name" value="CALM/Myosin/TropC-like"/>
</dbReference>
<accession>K1Q5N9</accession>
<evidence type="ECO:0000256" key="1">
    <source>
        <dbReference type="ARBA" id="ARBA00022737"/>
    </source>
</evidence>
<reference evidence="4" key="1">
    <citation type="journal article" date="2012" name="Nature">
        <title>The oyster genome reveals stress adaptation and complexity of shell formation.</title>
        <authorList>
            <person name="Zhang G."/>
            <person name="Fang X."/>
            <person name="Guo X."/>
            <person name="Li L."/>
            <person name="Luo R."/>
            <person name="Xu F."/>
            <person name="Yang P."/>
            <person name="Zhang L."/>
            <person name="Wang X."/>
            <person name="Qi H."/>
            <person name="Xiong Z."/>
            <person name="Que H."/>
            <person name="Xie Y."/>
            <person name="Holland P.W."/>
            <person name="Paps J."/>
            <person name="Zhu Y."/>
            <person name="Wu F."/>
            <person name="Chen Y."/>
            <person name="Wang J."/>
            <person name="Peng C."/>
            <person name="Meng J."/>
            <person name="Yang L."/>
            <person name="Liu J."/>
            <person name="Wen B."/>
            <person name="Zhang N."/>
            <person name="Huang Z."/>
            <person name="Zhu Q."/>
            <person name="Feng Y."/>
            <person name="Mount A."/>
            <person name="Hedgecock D."/>
            <person name="Xu Z."/>
            <person name="Liu Y."/>
            <person name="Domazet-Loso T."/>
            <person name="Du Y."/>
            <person name="Sun X."/>
            <person name="Zhang S."/>
            <person name="Liu B."/>
            <person name="Cheng P."/>
            <person name="Jiang X."/>
            <person name="Li J."/>
            <person name="Fan D."/>
            <person name="Wang W."/>
            <person name="Fu W."/>
            <person name="Wang T."/>
            <person name="Wang B."/>
            <person name="Zhang J."/>
            <person name="Peng Z."/>
            <person name="Li Y."/>
            <person name="Li N."/>
            <person name="Wang J."/>
            <person name="Chen M."/>
            <person name="He Y."/>
            <person name="Tan F."/>
            <person name="Song X."/>
            <person name="Zheng Q."/>
            <person name="Huang R."/>
            <person name="Yang H."/>
            <person name="Du X."/>
            <person name="Chen L."/>
            <person name="Yang M."/>
            <person name="Gaffney P.M."/>
            <person name="Wang S."/>
            <person name="Luo L."/>
            <person name="She Z."/>
            <person name="Ming Y."/>
            <person name="Huang W."/>
            <person name="Zhang S."/>
            <person name="Huang B."/>
            <person name="Zhang Y."/>
            <person name="Qu T."/>
            <person name="Ni P."/>
            <person name="Miao G."/>
            <person name="Wang J."/>
            <person name="Wang Q."/>
            <person name="Steinberg C.E."/>
            <person name="Wang H."/>
            <person name="Li N."/>
            <person name="Qian L."/>
            <person name="Zhang G."/>
            <person name="Li Y."/>
            <person name="Yang H."/>
            <person name="Liu X."/>
            <person name="Wang J."/>
            <person name="Yin Y."/>
            <person name="Wang J."/>
        </authorList>
    </citation>
    <scope>NUCLEOTIDE SEQUENCE [LARGE SCALE GENOMIC DNA]</scope>
    <source>
        <strain evidence="4">05x7-T-G4-1.051#20</strain>
    </source>
</reference>
<dbReference type="EMBL" id="JH816328">
    <property type="protein sequence ID" value="EKC24245.1"/>
    <property type="molecule type" value="Genomic_DNA"/>
</dbReference>
<keyword evidence="1" id="KW-0677">Repeat</keyword>
<dbReference type="InterPro" id="IPR011992">
    <property type="entry name" value="EF-hand-dom_pair"/>
</dbReference>